<comment type="catalytic activity">
    <reaction evidence="8 10">
        <text>GTP + H2O = GDP + phosphate + H(+)</text>
        <dbReference type="Rhea" id="RHEA:19669"/>
        <dbReference type="ChEBI" id="CHEBI:15377"/>
        <dbReference type="ChEBI" id="CHEBI:15378"/>
        <dbReference type="ChEBI" id="CHEBI:37565"/>
        <dbReference type="ChEBI" id="CHEBI:43474"/>
        <dbReference type="ChEBI" id="CHEBI:58189"/>
        <dbReference type="EC" id="3.6.5.4"/>
    </reaction>
</comment>
<dbReference type="eggNOG" id="COG0552">
    <property type="taxonomic scope" value="Bacteria"/>
</dbReference>
<dbReference type="SMART" id="SM00963">
    <property type="entry name" value="SRP54_N"/>
    <property type="match status" value="1"/>
</dbReference>
<evidence type="ECO:0000256" key="9">
    <source>
        <dbReference type="ARBA" id="ARBA00053570"/>
    </source>
</evidence>
<dbReference type="HAMAP" id="MF_00920">
    <property type="entry name" value="FtsY"/>
    <property type="match status" value="1"/>
</dbReference>
<dbReference type="GO" id="GO:0005737">
    <property type="term" value="C:cytoplasm"/>
    <property type="evidence" value="ECO:0007669"/>
    <property type="project" value="UniProtKB-SubCell"/>
</dbReference>
<dbReference type="GO" id="GO:0005525">
    <property type="term" value="F:GTP binding"/>
    <property type="evidence" value="ECO:0007669"/>
    <property type="project" value="UniProtKB-UniRule"/>
</dbReference>
<dbReference type="EMBL" id="CP009238">
    <property type="protein sequence ID" value="AIL32484.1"/>
    <property type="molecule type" value="Genomic_DNA"/>
</dbReference>
<keyword evidence="3 10" id="KW-0547">Nucleotide-binding</keyword>
<dbReference type="InterPro" id="IPR004390">
    <property type="entry name" value="SR_rcpt_FtsY"/>
</dbReference>
<dbReference type="SUPFAM" id="SSF52540">
    <property type="entry name" value="P-loop containing nucleoside triphosphate hydrolases"/>
    <property type="match status" value="1"/>
</dbReference>
<dbReference type="SMART" id="SM00382">
    <property type="entry name" value="AAA"/>
    <property type="match status" value="1"/>
</dbReference>
<feature type="binding site" evidence="10">
    <location>
        <begin position="354"/>
        <end position="358"/>
    </location>
    <ligand>
        <name>GTP</name>
        <dbReference type="ChEBI" id="CHEBI:37565"/>
    </ligand>
</feature>
<dbReference type="InterPro" id="IPR013822">
    <property type="entry name" value="Signal_recog_particl_SRP54_hlx"/>
</dbReference>
<feature type="compositionally biased region" description="Polar residues" evidence="11">
    <location>
        <begin position="14"/>
        <end position="24"/>
    </location>
</feature>
<dbReference type="RefSeq" id="WP_038499169.1">
    <property type="nucleotide sequence ID" value="NZ_AFWK01000019.1"/>
</dbReference>
<keyword evidence="15" id="KW-0131">Cell cycle</keyword>
<evidence type="ECO:0000259" key="14">
    <source>
        <dbReference type="SMART" id="SM00963"/>
    </source>
</evidence>
<evidence type="ECO:0000256" key="10">
    <source>
        <dbReference type="HAMAP-Rule" id="MF_00920"/>
    </source>
</evidence>
<comment type="similarity">
    <text evidence="10">Belongs to the GTP-binding SRP family. FtsY subfamily.</text>
</comment>
<evidence type="ECO:0000259" key="12">
    <source>
        <dbReference type="SMART" id="SM00382"/>
    </source>
</evidence>
<feature type="region of interest" description="Disordered" evidence="11">
    <location>
        <begin position="1"/>
        <end position="63"/>
    </location>
</feature>
<protein>
    <recommendedName>
        <fullName evidence="10">Signal recognition particle receptor FtsY</fullName>
        <shortName evidence="10">SRP receptor</shortName>
        <ecNumber evidence="10">3.6.5.4</ecNumber>
    </recommendedName>
</protein>
<dbReference type="CDD" id="cd17874">
    <property type="entry name" value="FtsY"/>
    <property type="match status" value="1"/>
</dbReference>
<comment type="subcellular location">
    <subcellularLocation>
        <location evidence="10">Cell membrane</location>
        <topology evidence="10">Peripheral membrane protein</topology>
        <orientation evidence="10">Cytoplasmic side</orientation>
    </subcellularLocation>
    <subcellularLocation>
        <location evidence="10">Cytoplasm</location>
    </subcellularLocation>
</comment>
<organism evidence="15 16">
    <name type="scientific">Basilea psittacipulmonis DSM 24701</name>
    <dbReference type="NCBI Taxonomy" id="1072685"/>
    <lineage>
        <taxon>Bacteria</taxon>
        <taxon>Pseudomonadati</taxon>
        <taxon>Pseudomonadota</taxon>
        <taxon>Betaproteobacteria</taxon>
        <taxon>Burkholderiales</taxon>
        <taxon>Alcaligenaceae</taxon>
        <taxon>Basilea</taxon>
    </lineage>
</organism>
<feature type="domain" description="Signal recognition particle SRP54 helical bundle" evidence="14">
    <location>
        <begin position="172"/>
        <end position="252"/>
    </location>
</feature>
<dbReference type="PANTHER" id="PTHR43134:SF1">
    <property type="entry name" value="SIGNAL RECOGNITION PARTICLE RECEPTOR SUBUNIT ALPHA"/>
    <property type="match status" value="1"/>
</dbReference>
<dbReference type="GO" id="GO:0005047">
    <property type="term" value="F:signal recognition particle binding"/>
    <property type="evidence" value="ECO:0007669"/>
    <property type="project" value="TreeGrafter"/>
</dbReference>
<keyword evidence="4 10" id="KW-0378">Hydrolase</keyword>
<evidence type="ECO:0000256" key="2">
    <source>
        <dbReference type="ARBA" id="ARBA00022490"/>
    </source>
</evidence>
<dbReference type="Pfam" id="PF02881">
    <property type="entry name" value="SRP54_N"/>
    <property type="match status" value="1"/>
</dbReference>
<dbReference type="FunFam" id="3.40.50.300:FF:000053">
    <property type="entry name" value="Signal recognition particle receptor FtsY"/>
    <property type="match status" value="1"/>
</dbReference>
<dbReference type="Gene3D" id="3.40.50.300">
    <property type="entry name" value="P-loop containing nucleotide triphosphate hydrolases"/>
    <property type="match status" value="1"/>
</dbReference>
<feature type="domain" description="SRP54-type proteins GTP-binding" evidence="13">
    <location>
        <begin position="266"/>
        <end position="470"/>
    </location>
</feature>
<keyword evidence="1 10" id="KW-1003">Cell membrane</keyword>
<dbReference type="PANTHER" id="PTHR43134">
    <property type="entry name" value="SIGNAL RECOGNITION PARTICLE RECEPTOR SUBUNIT ALPHA"/>
    <property type="match status" value="1"/>
</dbReference>
<dbReference type="OrthoDB" id="9804720at2"/>
<comment type="function">
    <text evidence="9 10">Involved in targeting and insertion of nascent membrane proteins into the cytoplasmic membrane. Acts as a receptor for the complex formed by the signal recognition particle (SRP) and the ribosome-nascent chain (RNC). Interaction with SRP-RNC leads to the transfer of the RNC complex to the Sec translocase for insertion into the membrane, the hydrolysis of GTP by both Ffh and FtsY, and the dissociation of the SRP-FtsY complex into the individual components.</text>
</comment>
<feature type="domain" description="AAA+ ATPase" evidence="12">
    <location>
        <begin position="265"/>
        <end position="443"/>
    </location>
</feature>
<evidence type="ECO:0000256" key="4">
    <source>
        <dbReference type="ARBA" id="ARBA00022801"/>
    </source>
</evidence>
<evidence type="ECO:0000259" key="13">
    <source>
        <dbReference type="SMART" id="SM00962"/>
    </source>
</evidence>
<evidence type="ECO:0000313" key="16">
    <source>
        <dbReference type="Proteomes" id="UP000028945"/>
    </source>
</evidence>
<feature type="binding site" evidence="10">
    <location>
        <begin position="418"/>
        <end position="421"/>
    </location>
    <ligand>
        <name>GTP</name>
        <dbReference type="ChEBI" id="CHEBI:37565"/>
    </ligand>
</feature>
<evidence type="ECO:0000256" key="8">
    <source>
        <dbReference type="ARBA" id="ARBA00048027"/>
    </source>
</evidence>
<feature type="binding site" evidence="10">
    <location>
        <begin position="273"/>
        <end position="280"/>
    </location>
    <ligand>
        <name>GTP</name>
        <dbReference type="ChEBI" id="CHEBI:37565"/>
    </ligand>
</feature>
<dbReference type="GO" id="GO:0051301">
    <property type="term" value="P:cell division"/>
    <property type="evidence" value="ECO:0007669"/>
    <property type="project" value="UniProtKB-KW"/>
</dbReference>
<dbReference type="NCBIfam" id="TIGR00064">
    <property type="entry name" value="ftsY"/>
    <property type="match status" value="1"/>
</dbReference>
<dbReference type="GO" id="GO:0006614">
    <property type="term" value="P:SRP-dependent cotranslational protein targeting to membrane"/>
    <property type="evidence" value="ECO:0007669"/>
    <property type="project" value="InterPro"/>
</dbReference>
<feature type="compositionally biased region" description="Basic residues" evidence="11">
    <location>
        <begin position="1"/>
        <end position="10"/>
    </location>
</feature>
<proteinExistence type="inferred from homology"/>
<keyword evidence="7 10" id="KW-0675">Receptor</keyword>
<evidence type="ECO:0000256" key="11">
    <source>
        <dbReference type="SAM" id="MobiDB-lite"/>
    </source>
</evidence>
<evidence type="ECO:0000313" key="15">
    <source>
        <dbReference type="EMBL" id="AIL32484.1"/>
    </source>
</evidence>
<keyword evidence="16" id="KW-1185">Reference proteome</keyword>
<evidence type="ECO:0000256" key="7">
    <source>
        <dbReference type="ARBA" id="ARBA00023170"/>
    </source>
</evidence>
<dbReference type="KEGG" id="bpsi:IX83_03445"/>
<dbReference type="HOGENOM" id="CLU_009301_4_2_4"/>
<dbReference type="Pfam" id="PF00448">
    <property type="entry name" value="SRP54"/>
    <property type="match status" value="1"/>
</dbReference>
<keyword evidence="2 10" id="KW-0963">Cytoplasm</keyword>
<dbReference type="GO" id="GO:0005886">
    <property type="term" value="C:plasma membrane"/>
    <property type="evidence" value="ECO:0007669"/>
    <property type="project" value="UniProtKB-SubCell"/>
</dbReference>
<dbReference type="SUPFAM" id="SSF47364">
    <property type="entry name" value="Domain of the SRP/SRP receptor G-proteins"/>
    <property type="match status" value="1"/>
</dbReference>
<accession>A0A077DCZ6</accession>
<dbReference type="GO" id="GO:0003924">
    <property type="term" value="F:GTPase activity"/>
    <property type="evidence" value="ECO:0007669"/>
    <property type="project" value="UniProtKB-UniRule"/>
</dbReference>
<dbReference type="FunFam" id="1.20.120.140:FF:000002">
    <property type="entry name" value="Signal recognition particle receptor FtsY"/>
    <property type="match status" value="1"/>
</dbReference>
<dbReference type="EC" id="3.6.5.4" evidence="10"/>
<dbReference type="InterPro" id="IPR042101">
    <property type="entry name" value="SRP54_N_sf"/>
</dbReference>
<evidence type="ECO:0000256" key="3">
    <source>
        <dbReference type="ARBA" id="ARBA00022741"/>
    </source>
</evidence>
<dbReference type="InterPro" id="IPR027417">
    <property type="entry name" value="P-loop_NTPase"/>
</dbReference>
<dbReference type="Gene3D" id="1.20.120.140">
    <property type="entry name" value="Signal recognition particle SRP54, nucleotide-binding domain"/>
    <property type="match status" value="1"/>
</dbReference>
<name>A0A077DCZ6_9BURK</name>
<comment type="subunit">
    <text evidence="10">Part of the signal recognition particle protein translocation system, which is composed of SRP and FtsY. SRP is a ribonucleoprotein composed of Ffh and a 4.5S RNA molecule.</text>
</comment>
<evidence type="ECO:0000256" key="5">
    <source>
        <dbReference type="ARBA" id="ARBA00023134"/>
    </source>
</evidence>
<keyword evidence="5 10" id="KW-0342">GTP-binding</keyword>
<dbReference type="InterPro" id="IPR036225">
    <property type="entry name" value="SRP/SRP_N"/>
</dbReference>
<gene>
    <name evidence="10" type="primary">ftsY</name>
    <name evidence="15" type="ORF">IX83_03445</name>
</gene>
<evidence type="ECO:0000256" key="6">
    <source>
        <dbReference type="ARBA" id="ARBA00023136"/>
    </source>
</evidence>
<evidence type="ECO:0000256" key="1">
    <source>
        <dbReference type="ARBA" id="ARBA00022475"/>
    </source>
</evidence>
<dbReference type="AlphaFoldDB" id="A0A077DCZ6"/>
<keyword evidence="6 10" id="KW-0472">Membrane</keyword>
<dbReference type="SMART" id="SM00962">
    <property type="entry name" value="SRP54"/>
    <property type="match status" value="1"/>
</dbReference>
<dbReference type="InterPro" id="IPR000897">
    <property type="entry name" value="SRP54_GTPase_dom"/>
</dbReference>
<sequence>MFRFFKRKDKSKTQTENQTPSTPTNDDDAGLTRESVSPPSMDEVGEPAAQENAENLQIDAENEAKASLRMDAEDQGKTSLTSTSEQALLHPVSDAVRVETVSVQSEQATNPPQVNETVDVVETPVGQAEVTNPLQVNETVDVVETPVTEAVEPAPIQEKVVAEETPAPKLSWFARLKKGLSKTGSQISTVFVGVKVDEQLFEELETALIMADSGMEATTSLLDKLRQKVKKEKITDATAVKYALRDLLIEHLKPLEKSFDVFADKPLVVMISGVNGAGKTTSIGKLARQFQLQGASVLLAAGDTFRAAAKEQLVEWGKRNQVTVIAQDGGDPAAVAFDAVNAGKARGAQVVMVDTAGRLPTQQHLMKELSKIRKVIQKANEQAPHESLLVVDGNTGQNALAQIKAFDEAVSLTGLVVTKLDGTAKGGILAAVAAGTGGVRPIPVYWIGVGEHIEDLQAFRAKEFANALLGIENE</sequence>
<reference evidence="15 16" key="1">
    <citation type="journal article" date="2014" name="BMC Genomics">
        <title>A genomic perspective on a new bacterial genus and species from the Alcaligenaceae family, Basilea psittacipulmonis.</title>
        <authorList>
            <person name="Whiteson K.L."/>
            <person name="Hernandez D."/>
            <person name="Lazarevic V."/>
            <person name="Gaia N."/>
            <person name="Farinelli L."/>
            <person name="Francois P."/>
            <person name="Pilo P."/>
            <person name="Frey J."/>
            <person name="Schrenzel J."/>
        </authorList>
    </citation>
    <scope>NUCLEOTIDE SEQUENCE [LARGE SCALE GENOMIC DNA]</scope>
    <source>
        <strain evidence="15 16">DSM 24701</strain>
    </source>
</reference>
<dbReference type="STRING" id="1072685.IX83_03445"/>
<keyword evidence="15" id="KW-0132">Cell division</keyword>
<dbReference type="Proteomes" id="UP000028945">
    <property type="component" value="Chromosome"/>
</dbReference>
<dbReference type="InterPro" id="IPR003593">
    <property type="entry name" value="AAA+_ATPase"/>
</dbReference>